<proteinExistence type="predicted"/>
<protein>
    <submittedName>
        <fullName evidence="2">Uncharacterized protein</fullName>
    </submittedName>
</protein>
<dbReference type="EMBL" id="JAEVHI010000007">
    <property type="protein sequence ID" value="KAG5287506.1"/>
    <property type="molecule type" value="Genomic_DNA"/>
</dbReference>
<feature type="compositionally biased region" description="Basic residues" evidence="1">
    <location>
        <begin position="1"/>
        <end position="13"/>
    </location>
</feature>
<dbReference type="VEuPathDB" id="FungiDB:I7I52_11296"/>
<dbReference type="Proteomes" id="UP000670092">
    <property type="component" value="Unassembled WGS sequence"/>
</dbReference>
<accession>A0A8H8CQZ9</accession>
<name>A0A8H8CQZ9_AJECA</name>
<gene>
    <name evidence="2" type="ORF">I7I52_11296</name>
</gene>
<evidence type="ECO:0000313" key="2">
    <source>
        <dbReference type="EMBL" id="KAG5287506.1"/>
    </source>
</evidence>
<feature type="region of interest" description="Disordered" evidence="1">
    <location>
        <begin position="1"/>
        <end position="30"/>
    </location>
</feature>
<evidence type="ECO:0000256" key="1">
    <source>
        <dbReference type="SAM" id="MobiDB-lite"/>
    </source>
</evidence>
<organism evidence="2 3">
    <name type="scientific">Ajellomyces capsulatus</name>
    <name type="common">Darling's disease fungus</name>
    <name type="synonym">Histoplasma capsulatum</name>
    <dbReference type="NCBI Taxonomy" id="5037"/>
    <lineage>
        <taxon>Eukaryota</taxon>
        <taxon>Fungi</taxon>
        <taxon>Dikarya</taxon>
        <taxon>Ascomycota</taxon>
        <taxon>Pezizomycotina</taxon>
        <taxon>Eurotiomycetes</taxon>
        <taxon>Eurotiomycetidae</taxon>
        <taxon>Onygenales</taxon>
        <taxon>Ajellomycetaceae</taxon>
        <taxon>Histoplasma</taxon>
    </lineage>
</organism>
<sequence length="83" mass="9773">MKHVNKKEKKKRGKEVEGKENKKNKNIKNRVSCQLPMTNCGDFLTHHRHHEGRRLSYAQYHITERYHAGKAKAKIFQKEGTST</sequence>
<comment type="caution">
    <text evidence="2">The sequence shown here is derived from an EMBL/GenBank/DDBJ whole genome shotgun (WGS) entry which is preliminary data.</text>
</comment>
<dbReference type="AlphaFoldDB" id="A0A8H8CQZ9"/>
<reference evidence="2 3" key="1">
    <citation type="submission" date="2021-01" db="EMBL/GenBank/DDBJ databases">
        <title>Chromosome-level genome assembly of a human fungal pathogen reveals clustering of transcriptionally co-regulated genes.</title>
        <authorList>
            <person name="Voorhies M."/>
            <person name="Cohen S."/>
            <person name="Shea T.P."/>
            <person name="Petrus S."/>
            <person name="Munoz J.F."/>
            <person name="Poplawski S."/>
            <person name="Goldman W.E."/>
            <person name="Michael T."/>
            <person name="Cuomo C.A."/>
            <person name="Sil A."/>
            <person name="Beyhan S."/>
        </authorList>
    </citation>
    <scope>NUCLEOTIDE SEQUENCE [LARGE SCALE GENOMIC DNA]</scope>
    <source>
        <strain evidence="2 3">G184AR</strain>
    </source>
</reference>
<feature type="compositionally biased region" description="Basic and acidic residues" evidence="1">
    <location>
        <begin position="14"/>
        <end position="23"/>
    </location>
</feature>
<evidence type="ECO:0000313" key="3">
    <source>
        <dbReference type="Proteomes" id="UP000670092"/>
    </source>
</evidence>